<dbReference type="KEGG" id="bhn:PRJBM_01517"/>
<dbReference type="InterPro" id="IPR020781">
    <property type="entry name" value="ATPase_OSCP/d_CS"/>
</dbReference>
<proteinExistence type="inferred from homology"/>
<evidence type="ECO:0000256" key="8">
    <source>
        <dbReference type="HAMAP-Rule" id="MF_01416"/>
    </source>
</evidence>
<dbReference type="HAMAP" id="MF_01416">
    <property type="entry name" value="ATP_synth_delta_bact"/>
    <property type="match status" value="1"/>
</dbReference>
<reference evidence="10" key="1">
    <citation type="submission" date="2013-11" db="EMBL/GenBank/DDBJ databases">
        <title>Genome sequencing of Bartonella spp. isolated from human blood.</title>
        <authorList>
            <person name="Raoult D."/>
        </authorList>
    </citation>
    <scope>NUCLEOTIDE SEQUENCE</scope>
    <source>
        <strain evidence="10">BM1374165</strain>
    </source>
</reference>
<comment type="subcellular location">
    <subcellularLocation>
        <location evidence="8">Cell membrane</location>
        <topology evidence="8">Peripheral membrane protein</topology>
    </subcellularLocation>
    <subcellularLocation>
        <location evidence="1">Membrane</location>
    </subcellularLocation>
</comment>
<evidence type="ECO:0000256" key="4">
    <source>
        <dbReference type="ARBA" id="ARBA00023065"/>
    </source>
</evidence>
<dbReference type="Pfam" id="PF00213">
    <property type="entry name" value="OSCP"/>
    <property type="match status" value="1"/>
</dbReference>
<dbReference type="AlphaFoldDB" id="X5M964"/>
<dbReference type="SMR" id="X5M964"/>
<evidence type="ECO:0000256" key="3">
    <source>
        <dbReference type="ARBA" id="ARBA00022781"/>
    </source>
</evidence>
<evidence type="ECO:0000256" key="2">
    <source>
        <dbReference type="ARBA" id="ARBA00022448"/>
    </source>
</evidence>
<accession>X5M964</accession>
<dbReference type="PATRIC" id="fig|38323.3.peg.1761"/>
<keyword evidence="4 8" id="KW-0406">Ion transport</keyword>
<dbReference type="InterPro" id="IPR000711">
    <property type="entry name" value="ATPase_OSCP/dsu"/>
</dbReference>
<dbReference type="PANTHER" id="PTHR11910">
    <property type="entry name" value="ATP SYNTHASE DELTA CHAIN"/>
    <property type="match status" value="1"/>
</dbReference>
<dbReference type="GO" id="GO:0005886">
    <property type="term" value="C:plasma membrane"/>
    <property type="evidence" value="ECO:0007669"/>
    <property type="project" value="UniProtKB-SubCell"/>
</dbReference>
<dbReference type="STRING" id="38323.BM1374165_01590"/>
<dbReference type="GeneID" id="92986153"/>
<dbReference type="PROSITE" id="PS00389">
    <property type="entry name" value="ATPASE_DELTA"/>
    <property type="match status" value="1"/>
</dbReference>
<evidence type="ECO:0000256" key="5">
    <source>
        <dbReference type="ARBA" id="ARBA00023136"/>
    </source>
</evidence>
<dbReference type="NCBIfam" id="TIGR01145">
    <property type="entry name" value="ATP_synt_delta"/>
    <property type="match status" value="1"/>
</dbReference>
<evidence type="ECO:0000313" key="9">
    <source>
        <dbReference type="EMBL" id="CDO47563.1"/>
    </source>
</evidence>
<organism evidence="9 10">
    <name type="scientific">Bartonella henselae</name>
    <name type="common">Rochalimaea henselae</name>
    <dbReference type="NCBI Taxonomy" id="38323"/>
    <lineage>
        <taxon>Bacteria</taxon>
        <taxon>Pseudomonadati</taxon>
        <taxon>Pseudomonadota</taxon>
        <taxon>Alphaproteobacteria</taxon>
        <taxon>Hyphomicrobiales</taxon>
        <taxon>Bartonellaceae</taxon>
        <taxon>Bartonella</taxon>
    </lineage>
</organism>
<keyword evidence="7 8" id="KW-0066">ATP synthesis</keyword>
<evidence type="ECO:0000256" key="6">
    <source>
        <dbReference type="ARBA" id="ARBA00023196"/>
    </source>
</evidence>
<dbReference type="InterPro" id="IPR026015">
    <property type="entry name" value="ATP_synth_OSCP/delta_N_sf"/>
</dbReference>
<keyword evidence="6 8" id="KW-0139">CF(1)</keyword>
<protein>
    <recommendedName>
        <fullName evidence="8">ATP synthase subunit delta</fullName>
    </recommendedName>
    <alternativeName>
        <fullName evidence="8">ATP synthase F(1) sector subunit delta</fullName>
    </alternativeName>
    <alternativeName>
        <fullName evidence="8">F-type ATPase subunit delta</fullName>
        <shortName evidence="8">F-ATPase subunit delta</shortName>
    </alternativeName>
</protein>
<dbReference type="PRINTS" id="PR00125">
    <property type="entry name" value="ATPASEDELTA"/>
</dbReference>
<dbReference type="EMBL" id="HG969191">
    <property type="protein sequence ID" value="CDO47563.1"/>
    <property type="molecule type" value="Genomic_DNA"/>
</dbReference>
<dbReference type="SUPFAM" id="SSF47928">
    <property type="entry name" value="N-terminal domain of the delta subunit of the F1F0-ATP synthase"/>
    <property type="match status" value="1"/>
</dbReference>
<comment type="function">
    <text evidence="8">This protein is part of the stalk that links CF(0) to CF(1). It either transmits conformational changes from CF(0) to CF(1) or is implicated in proton conduction.</text>
</comment>
<dbReference type="KEGG" id="bhs:BM1374165_01590"/>
<dbReference type="Gene3D" id="1.10.520.20">
    <property type="entry name" value="N-terminal domain of the delta subunit of the F1F0-ATP synthase"/>
    <property type="match status" value="1"/>
</dbReference>
<evidence type="ECO:0000256" key="1">
    <source>
        <dbReference type="ARBA" id="ARBA00004370"/>
    </source>
</evidence>
<dbReference type="GO" id="GO:0046933">
    <property type="term" value="F:proton-transporting ATP synthase activity, rotational mechanism"/>
    <property type="evidence" value="ECO:0007669"/>
    <property type="project" value="UniProtKB-UniRule"/>
</dbReference>
<keyword evidence="3 8" id="KW-0375">Hydrogen ion transport</keyword>
<dbReference type="Proteomes" id="UP000019801">
    <property type="component" value="Chromosome I"/>
</dbReference>
<sequence length="197" mass="21980">MSNSFSLIPLPLVDQRYAQALFDLAQEEGLVEILEKAVESFLMVLDQDEDLKHFVQSPFFSVKEQVKVMHSVCENIPFADEGAGQILSRFLRVITLNHRLRALSGILHAFQRRVALSRREFSAQIIAARPLNSQQEQQLQSVLESVVGGKVFLNICVDPEILGGLIIRLGSSQIDTSLMAKLSSLKIALKKRSADGY</sequence>
<evidence type="ECO:0000313" key="10">
    <source>
        <dbReference type="Proteomes" id="UP000019801"/>
    </source>
</evidence>
<comment type="function">
    <text evidence="8">F(1)F(0) ATP synthase produces ATP from ADP in the presence of a proton or sodium gradient. F-type ATPases consist of two structural domains, F(1) containing the extramembraneous catalytic core and F(0) containing the membrane proton channel, linked together by a central stalk and a peripheral stalk. During catalysis, ATP synthesis in the catalytic domain of F(1) is coupled via a rotary mechanism of the central stalk subunits to proton translocation.</text>
</comment>
<keyword evidence="8" id="KW-1003">Cell membrane</keyword>
<dbReference type="OMA" id="MVDNIQD"/>
<name>X5M964_BARHN</name>
<dbReference type="GO" id="GO:0045259">
    <property type="term" value="C:proton-transporting ATP synthase complex"/>
    <property type="evidence" value="ECO:0007669"/>
    <property type="project" value="UniProtKB-KW"/>
</dbReference>
<comment type="similarity">
    <text evidence="8">Belongs to the ATPase delta chain family.</text>
</comment>
<keyword evidence="5 8" id="KW-0472">Membrane</keyword>
<evidence type="ECO:0000256" key="7">
    <source>
        <dbReference type="ARBA" id="ARBA00023310"/>
    </source>
</evidence>
<dbReference type="RefSeq" id="WP_011181301.1">
    <property type="nucleotide sequence ID" value="NZ_BLJS01000001.1"/>
</dbReference>
<keyword evidence="2 8" id="KW-0813">Transport</keyword>
<gene>
    <name evidence="8 9" type="primary">atpH</name>
    <name evidence="9" type="ORF">BM1374165_01590</name>
</gene>